<protein>
    <submittedName>
        <fullName evidence="2">Uncharacterized protein</fullName>
    </submittedName>
</protein>
<name>A0A2H0V4V1_9BACT</name>
<dbReference type="EMBL" id="PFAP01000018">
    <property type="protein sequence ID" value="PIR94113.1"/>
    <property type="molecule type" value="Genomic_DNA"/>
</dbReference>
<gene>
    <name evidence="2" type="ORF">COT97_03000</name>
</gene>
<evidence type="ECO:0000313" key="3">
    <source>
        <dbReference type="Proteomes" id="UP000229901"/>
    </source>
</evidence>
<feature type="transmembrane region" description="Helical" evidence="1">
    <location>
        <begin position="300"/>
        <end position="319"/>
    </location>
</feature>
<feature type="transmembrane region" description="Helical" evidence="1">
    <location>
        <begin position="422"/>
        <end position="442"/>
    </location>
</feature>
<dbReference type="AlphaFoldDB" id="A0A2H0V4V1"/>
<keyword evidence="1" id="KW-1133">Transmembrane helix</keyword>
<comment type="caution">
    <text evidence="2">The sequence shown here is derived from an EMBL/GenBank/DDBJ whole genome shotgun (WGS) entry which is preliminary data.</text>
</comment>
<accession>A0A2H0V4V1</accession>
<evidence type="ECO:0000313" key="2">
    <source>
        <dbReference type="EMBL" id="PIR94113.1"/>
    </source>
</evidence>
<proteinExistence type="predicted"/>
<reference evidence="3" key="1">
    <citation type="submission" date="2017-09" db="EMBL/GenBank/DDBJ databases">
        <title>Depth-based differentiation of microbial function through sediment-hosted aquifers and enrichment of novel symbionts in the deep terrestrial subsurface.</title>
        <authorList>
            <person name="Probst A.J."/>
            <person name="Ladd B."/>
            <person name="Jarett J.K."/>
            <person name="Geller-Mcgrath D.E."/>
            <person name="Sieber C.M.K."/>
            <person name="Emerson J.B."/>
            <person name="Anantharaman K."/>
            <person name="Thomas B.C."/>
            <person name="Malmstrom R."/>
            <person name="Stieglmeier M."/>
            <person name="Klingl A."/>
            <person name="Woyke T."/>
            <person name="Ryan C.M."/>
            <person name="Banfield J.F."/>
        </authorList>
    </citation>
    <scope>NUCLEOTIDE SEQUENCE [LARGE SCALE GENOMIC DNA]</scope>
</reference>
<sequence length="526" mass="62173">MLTKSIFRLFKSYNKPELTFDEDEVIRVNQVIGTAALIYEKIRNAVDYREDHLLRKNALFRILKRKLFIEKILINQSEDKLAEQIVHEMIRAGYLKNNQEPKEKIFQVLTVLKKYNTLIQAADLGQKHFMWLLELEACEMEEILVPDDKEKALTRFAFEVMNHRVVTNRGEIDDKEKELQLFLSIQRAIRKPDDAMLSYVLWGLYYPSWKQADDELIVKVAHSIVQIKKQIDEQLNHPWKNSLNKITRRWTIVFWTIQDIIFKDPGEAEAIFSDEIKLELAINKACQARYKDVRKKLRRGVIRSIIYVFFTKMLLALVLELPLDVWLKGFVNYTTLGINVLFPPVLMFFVAITIRTPGKKNTEMILREIKTIVYNFADQQKFKLKAPKKRSTFTSMILNFLYMVVFAASVYFIFIGLSYLDFAWFSALIFVFFLSVVSFFGLRIRKPVKEISLEEKRDNIFTLLLDFISLPFATFGQWSSVKFSKINIVAFFFDFIIEAPFKIFIEVLEDLFSFWREKKEEAFDQQ</sequence>
<dbReference type="Proteomes" id="UP000229901">
    <property type="component" value="Unassembled WGS sequence"/>
</dbReference>
<keyword evidence="1" id="KW-0812">Transmembrane</keyword>
<feature type="transmembrane region" description="Helical" evidence="1">
    <location>
        <begin position="331"/>
        <end position="354"/>
    </location>
</feature>
<keyword evidence="1" id="KW-0472">Membrane</keyword>
<organism evidence="2 3">
    <name type="scientific">Candidatus Falkowbacteria bacterium CG10_big_fil_rev_8_21_14_0_10_39_11</name>
    <dbReference type="NCBI Taxonomy" id="1974565"/>
    <lineage>
        <taxon>Bacteria</taxon>
        <taxon>Candidatus Falkowiibacteriota</taxon>
    </lineage>
</organism>
<evidence type="ECO:0000256" key="1">
    <source>
        <dbReference type="SAM" id="Phobius"/>
    </source>
</evidence>
<feature type="transmembrane region" description="Helical" evidence="1">
    <location>
        <begin position="393"/>
        <end position="416"/>
    </location>
</feature>